<gene>
    <name evidence="3" type="ORF">PGLA2088_LOCUS40087</name>
</gene>
<dbReference type="PANTHER" id="PTHR11360">
    <property type="entry name" value="MONOCARBOXYLATE TRANSPORTER"/>
    <property type="match status" value="1"/>
</dbReference>
<feature type="transmembrane region" description="Helical" evidence="2">
    <location>
        <begin position="331"/>
        <end position="353"/>
    </location>
</feature>
<keyword evidence="2" id="KW-0472">Membrane</keyword>
<reference evidence="3" key="1">
    <citation type="submission" date="2021-02" db="EMBL/GenBank/DDBJ databases">
        <authorList>
            <person name="Dougan E. K."/>
            <person name="Rhodes N."/>
            <person name="Thang M."/>
            <person name="Chan C."/>
        </authorList>
    </citation>
    <scope>NUCLEOTIDE SEQUENCE</scope>
</reference>
<dbReference type="Pfam" id="PF07690">
    <property type="entry name" value="MFS_1"/>
    <property type="match status" value="1"/>
</dbReference>
<dbReference type="PANTHER" id="PTHR11360:SF310">
    <property type="entry name" value="MONOCARBOXYLATE TRANSPORTER 9-LIKE"/>
    <property type="match status" value="1"/>
</dbReference>
<evidence type="ECO:0000313" key="3">
    <source>
        <dbReference type="EMBL" id="CAE8718461.1"/>
    </source>
</evidence>
<feature type="transmembrane region" description="Helical" evidence="2">
    <location>
        <begin position="7"/>
        <end position="25"/>
    </location>
</feature>
<feature type="transmembrane region" description="Helical" evidence="2">
    <location>
        <begin position="202"/>
        <end position="224"/>
    </location>
</feature>
<sequence length="418" mass="43178">MVSLLSVGLTLGYFCSLFCSLGTMYSFGSWMPALKEDLDAGAAEVAAITGLFQTGFYLGSIPARFLLHHCTHRGAYLLGGSLAAAVFFAVSFAESTWVLYFLFLAGSGMQCAFMAAATLIPRHLSAPDTVTATAWGALGSGLGTIVWASLSAILLPKMGWRASFRILAAMFLAIHAVGALGLQRPTQEAAGPPATKSPYSTLLTNSNFVRFAAALGFAYFGYLLPFDIQGLAAAQKGISSVHVSIAYTSFGVSSMAGRLLVGVVGRWIHPLHLLTASFVGVTASSAILAAAANFETLVSSNVLLGITSGPMVTLVVPSLRELVPLSLIPDALALALLPQAVSGAAPILAGWIAERSGSYLLGSLVGLAALGVGIVLMAVVCWRHDASASSFHCDEGSTTDEGSVEASSSDEASDGRGL</sequence>
<comment type="caution">
    <text evidence="3">The sequence shown here is derived from an EMBL/GenBank/DDBJ whole genome shotgun (WGS) entry which is preliminary data.</text>
</comment>
<proteinExistence type="predicted"/>
<evidence type="ECO:0000313" key="4">
    <source>
        <dbReference type="Proteomes" id="UP000626109"/>
    </source>
</evidence>
<evidence type="ECO:0000256" key="1">
    <source>
        <dbReference type="SAM" id="MobiDB-lite"/>
    </source>
</evidence>
<evidence type="ECO:0000256" key="2">
    <source>
        <dbReference type="SAM" id="Phobius"/>
    </source>
</evidence>
<dbReference type="EMBL" id="CAJNNW010033373">
    <property type="protein sequence ID" value="CAE8718461.1"/>
    <property type="molecule type" value="Genomic_DNA"/>
</dbReference>
<dbReference type="AlphaFoldDB" id="A0A813L2F9"/>
<feature type="compositionally biased region" description="Low complexity" evidence="1">
    <location>
        <begin position="400"/>
        <end position="410"/>
    </location>
</feature>
<name>A0A813L2F9_POLGL</name>
<organism evidence="3 4">
    <name type="scientific">Polarella glacialis</name>
    <name type="common">Dinoflagellate</name>
    <dbReference type="NCBI Taxonomy" id="89957"/>
    <lineage>
        <taxon>Eukaryota</taxon>
        <taxon>Sar</taxon>
        <taxon>Alveolata</taxon>
        <taxon>Dinophyceae</taxon>
        <taxon>Suessiales</taxon>
        <taxon>Suessiaceae</taxon>
        <taxon>Polarella</taxon>
    </lineage>
</organism>
<dbReference type="Proteomes" id="UP000626109">
    <property type="component" value="Unassembled WGS sequence"/>
</dbReference>
<dbReference type="InterPro" id="IPR050327">
    <property type="entry name" value="Proton-linked_MCT"/>
</dbReference>
<dbReference type="InterPro" id="IPR036259">
    <property type="entry name" value="MFS_trans_sf"/>
</dbReference>
<feature type="transmembrane region" description="Helical" evidence="2">
    <location>
        <begin position="74"/>
        <end position="93"/>
    </location>
</feature>
<feature type="transmembrane region" description="Helical" evidence="2">
    <location>
        <begin position="162"/>
        <end position="182"/>
    </location>
</feature>
<feature type="transmembrane region" description="Helical" evidence="2">
    <location>
        <begin position="132"/>
        <end position="156"/>
    </location>
</feature>
<feature type="region of interest" description="Disordered" evidence="1">
    <location>
        <begin position="391"/>
        <end position="418"/>
    </location>
</feature>
<evidence type="ECO:0008006" key="5">
    <source>
        <dbReference type="Google" id="ProtNLM"/>
    </source>
</evidence>
<dbReference type="InterPro" id="IPR011701">
    <property type="entry name" value="MFS"/>
</dbReference>
<feature type="transmembrane region" description="Helical" evidence="2">
    <location>
        <begin position="244"/>
        <end position="264"/>
    </location>
</feature>
<feature type="transmembrane region" description="Helical" evidence="2">
    <location>
        <begin position="359"/>
        <end position="382"/>
    </location>
</feature>
<keyword evidence="2" id="KW-0812">Transmembrane</keyword>
<keyword evidence="2" id="KW-1133">Transmembrane helix</keyword>
<dbReference type="GO" id="GO:0008028">
    <property type="term" value="F:monocarboxylic acid transmembrane transporter activity"/>
    <property type="evidence" value="ECO:0007669"/>
    <property type="project" value="TreeGrafter"/>
</dbReference>
<protein>
    <recommendedName>
        <fullName evidence="5">Major facilitator superfamily (MFS) profile domain-containing protein</fullName>
    </recommendedName>
</protein>
<dbReference type="Gene3D" id="1.20.1250.20">
    <property type="entry name" value="MFS general substrate transporter like domains"/>
    <property type="match status" value="2"/>
</dbReference>
<accession>A0A813L2F9</accession>
<feature type="transmembrane region" description="Helical" evidence="2">
    <location>
        <begin position="271"/>
        <end position="292"/>
    </location>
</feature>
<feature type="transmembrane region" description="Helical" evidence="2">
    <location>
        <begin position="298"/>
        <end position="319"/>
    </location>
</feature>
<feature type="transmembrane region" description="Helical" evidence="2">
    <location>
        <begin position="99"/>
        <end position="120"/>
    </location>
</feature>
<dbReference type="SUPFAM" id="SSF103473">
    <property type="entry name" value="MFS general substrate transporter"/>
    <property type="match status" value="1"/>
</dbReference>